<evidence type="ECO:0000256" key="1">
    <source>
        <dbReference type="SAM" id="Coils"/>
    </source>
</evidence>
<accession>A0A078ATH3</accession>
<dbReference type="AlphaFoldDB" id="A0A078ATH3"/>
<evidence type="ECO:0000256" key="2">
    <source>
        <dbReference type="SAM" id="MobiDB-lite"/>
    </source>
</evidence>
<proteinExistence type="predicted"/>
<reference evidence="3 4" key="1">
    <citation type="submission" date="2014-06" db="EMBL/GenBank/DDBJ databases">
        <authorList>
            <person name="Swart Estienne"/>
        </authorList>
    </citation>
    <scope>NUCLEOTIDE SEQUENCE [LARGE SCALE GENOMIC DNA]</scope>
    <source>
        <strain evidence="3 4">130c</strain>
    </source>
</reference>
<feature type="region of interest" description="Disordered" evidence="2">
    <location>
        <begin position="446"/>
        <end position="466"/>
    </location>
</feature>
<dbReference type="Proteomes" id="UP000039865">
    <property type="component" value="Unassembled WGS sequence"/>
</dbReference>
<feature type="compositionally biased region" description="Polar residues" evidence="2">
    <location>
        <begin position="416"/>
        <end position="426"/>
    </location>
</feature>
<name>A0A078ATH3_STYLE</name>
<feature type="coiled-coil region" evidence="1">
    <location>
        <begin position="172"/>
        <end position="199"/>
    </location>
</feature>
<feature type="region of interest" description="Disordered" evidence="2">
    <location>
        <begin position="297"/>
        <end position="344"/>
    </location>
</feature>
<keyword evidence="4" id="KW-1185">Reference proteome</keyword>
<keyword evidence="1" id="KW-0175">Coiled coil</keyword>
<dbReference type="InParanoid" id="A0A078ATH3"/>
<evidence type="ECO:0000313" key="3">
    <source>
        <dbReference type="EMBL" id="CDW85529.1"/>
    </source>
</evidence>
<feature type="compositionally biased region" description="Polar residues" evidence="2">
    <location>
        <begin position="386"/>
        <end position="408"/>
    </location>
</feature>
<dbReference type="EMBL" id="CCKQ01013816">
    <property type="protein sequence ID" value="CDW85529.1"/>
    <property type="molecule type" value="Genomic_DNA"/>
</dbReference>
<feature type="compositionally biased region" description="Basic and acidic residues" evidence="2">
    <location>
        <begin position="446"/>
        <end position="457"/>
    </location>
</feature>
<protein>
    <submittedName>
        <fullName evidence="3">Uncharacterized protein</fullName>
    </submittedName>
</protein>
<feature type="region of interest" description="Disordered" evidence="2">
    <location>
        <begin position="362"/>
        <end position="431"/>
    </location>
</feature>
<organism evidence="3 4">
    <name type="scientific">Stylonychia lemnae</name>
    <name type="common">Ciliate</name>
    <dbReference type="NCBI Taxonomy" id="5949"/>
    <lineage>
        <taxon>Eukaryota</taxon>
        <taxon>Sar</taxon>
        <taxon>Alveolata</taxon>
        <taxon>Ciliophora</taxon>
        <taxon>Intramacronucleata</taxon>
        <taxon>Spirotrichea</taxon>
        <taxon>Stichotrichia</taxon>
        <taxon>Sporadotrichida</taxon>
        <taxon>Oxytrichidae</taxon>
        <taxon>Stylonychinae</taxon>
        <taxon>Stylonychia</taxon>
    </lineage>
</organism>
<evidence type="ECO:0000313" key="4">
    <source>
        <dbReference type="Proteomes" id="UP000039865"/>
    </source>
</evidence>
<gene>
    <name evidence="3" type="primary">Contig11393.g12177</name>
    <name evidence="3" type="ORF">STYLEM_14608</name>
</gene>
<sequence length="681" mass="79303">MIQTTFSSRTRTDLIQRLVKIDITLNPTENYPETLQISNSHLNLFNLALNKQQHQDRGKVIQGIHLPNQKSQVLFNPNQRDKISVKGSFKTCLSINTLNCLQQSTNNNRIISHQNIPSSVSNNLQYQSVREILFQHSQKRSKERQVVNQDSKLKQKYFKMFKQYVKLKLKVRIFLSDEIENLNREFDKLLVQNKYLLNENQKYKKYCETSLLETHVNTKRTFQLGQTLMKIYENNKKTNQSDFLKEFKIIKKREQAILSLIKLKTNTSKLKAFLKWRGLLNELKRPRSNLTTISQITMKPPKHQNNQTPNDLSTCPNSMIKTQQSSGFISKSQSQKRFDNGSNENTQFVQDMSALHMFPQRLSLNSRQDSQKRRSVSSKRDKSQNSDKSCCVITTKQQNRCHSRQSMMSDDKNPGTRDTSQNQNQKDQPKRFFDQKMLQKLQRIQQLDKETSKDRKSVPQQTTEQLFKPAKTLNILEKHKYQQSSHKEMRQSIKFERSISNLKGASSNNVSSSQLSIQGILQKLGNQPQSNISSSRHGETHQSNNKTFEPTEMDLSSTNLIISSQMNHLQNFSISEYNMESMICQMKNVINNQKAEFQKPKAKDLKERLKESIFTPQYNHCNRVLSAKQVGANKVEDYELKRAIIDKENINTNNIGDFQQQQQSSNQEFKEVGIVLINYIL</sequence>
<feature type="region of interest" description="Disordered" evidence="2">
    <location>
        <begin position="526"/>
        <end position="551"/>
    </location>
</feature>